<dbReference type="Proteomes" id="UP000037146">
    <property type="component" value="Unassembled WGS sequence"/>
</dbReference>
<comment type="caution">
    <text evidence="2">The sequence shown here is derived from an EMBL/GenBank/DDBJ whole genome shotgun (WGS) entry which is preliminary data.</text>
</comment>
<dbReference type="AlphaFoldDB" id="A0A0K9H1L8"/>
<evidence type="ECO:0000259" key="1">
    <source>
        <dbReference type="PROSITE" id="PS50801"/>
    </source>
</evidence>
<accession>A0A0K9H1L8</accession>
<evidence type="ECO:0000313" key="2">
    <source>
        <dbReference type="EMBL" id="KMY52422.1"/>
    </source>
</evidence>
<dbReference type="PATRIC" id="fig|1679170.3.peg.4268"/>
<keyword evidence="3" id="KW-1185">Reference proteome</keyword>
<name>A0A0K9H1L8_9BACI</name>
<organism evidence="2 3">
    <name type="scientific">Peribacillus loiseleuriae</name>
    <dbReference type="NCBI Taxonomy" id="1679170"/>
    <lineage>
        <taxon>Bacteria</taxon>
        <taxon>Bacillati</taxon>
        <taxon>Bacillota</taxon>
        <taxon>Bacilli</taxon>
        <taxon>Bacillales</taxon>
        <taxon>Bacillaceae</taxon>
        <taxon>Peribacillus</taxon>
    </lineage>
</organism>
<sequence>MFVGGSFTPIDVQNFVKDYQKIVASVDVSSYQLIIDCTKMDLLTQDMVPSLENFYRMYKESGFEKVIFTIKENAILKMQLSRLARNTGLTNTEVVNV</sequence>
<proteinExistence type="predicted"/>
<dbReference type="STRING" id="1679170.AC625_18845"/>
<dbReference type="EMBL" id="LFZW01000001">
    <property type="protein sequence ID" value="KMY52422.1"/>
    <property type="molecule type" value="Genomic_DNA"/>
</dbReference>
<feature type="domain" description="STAS" evidence="1">
    <location>
        <begin position="1"/>
        <end position="97"/>
    </location>
</feature>
<reference evidence="3" key="1">
    <citation type="submission" date="2015-07" db="EMBL/GenBank/DDBJ databases">
        <title>Genome sequencing project for genomic taxonomy and phylogenomics of Bacillus-like bacteria.</title>
        <authorList>
            <person name="Liu B."/>
            <person name="Wang J."/>
            <person name="Zhu Y."/>
            <person name="Liu G."/>
            <person name="Chen Q."/>
            <person name="Chen Z."/>
            <person name="Lan J."/>
            <person name="Che J."/>
            <person name="Ge C."/>
            <person name="Shi H."/>
            <person name="Pan Z."/>
            <person name="Liu X."/>
        </authorList>
    </citation>
    <scope>NUCLEOTIDE SEQUENCE [LARGE SCALE GENOMIC DNA]</scope>
    <source>
        <strain evidence="3">FJAT-27997</strain>
    </source>
</reference>
<dbReference type="RefSeq" id="WP_180320122.1">
    <property type="nucleotide sequence ID" value="NZ_LFZW01000001.1"/>
</dbReference>
<dbReference type="InterPro" id="IPR002645">
    <property type="entry name" value="STAS_dom"/>
</dbReference>
<dbReference type="PROSITE" id="PS50801">
    <property type="entry name" value="STAS"/>
    <property type="match status" value="1"/>
</dbReference>
<gene>
    <name evidence="2" type="ORF">AC625_18845</name>
</gene>
<protein>
    <recommendedName>
        <fullName evidence="1">STAS domain-containing protein</fullName>
    </recommendedName>
</protein>
<evidence type="ECO:0000313" key="3">
    <source>
        <dbReference type="Proteomes" id="UP000037146"/>
    </source>
</evidence>